<dbReference type="OrthoDB" id="26525at2759"/>
<dbReference type="EMBL" id="JAAALK010000283">
    <property type="protein sequence ID" value="KAG8071368.1"/>
    <property type="molecule type" value="Genomic_DNA"/>
</dbReference>
<evidence type="ECO:0000256" key="1">
    <source>
        <dbReference type="ARBA" id="ARBA00003291"/>
    </source>
</evidence>
<dbReference type="InterPro" id="IPR002048">
    <property type="entry name" value="EF_hand_dom"/>
</dbReference>
<dbReference type="InterPro" id="IPR039647">
    <property type="entry name" value="EF_hand_pair_protein_CML-like"/>
</dbReference>
<dbReference type="PROSITE" id="PS50222">
    <property type="entry name" value="EF_HAND_2"/>
    <property type="match status" value="1"/>
</dbReference>
<keyword evidence="2" id="KW-0479">Metal-binding</keyword>
<name>A0A8J5SFN1_ZIZPA</name>
<dbReference type="SMART" id="SM00054">
    <property type="entry name" value="EFh"/>
    <property type="match status" value="1"/>
</dbReference>
<keyword evidence="6" id="KW-1185">Reference proteome</keyword>
<reference evidence="5" key="2">
    <citation type="submission" date="2021-02" db="EMBL/GenBank/DDBJ databases">
        <authorList>
            <person name="Kimball J.A."/>
            <person name="Haas M.W."/>
            <person name="Macchietto M."/>
            <person name="Kono T."/>
            <person name="Duquette J."/>
            <person name="Shao M."/>
        </authorList>
    </citation>
    <scope>NUCLEOTIDE SEQUENCE</scope>
    <source>
        <tissue evidence="5">Fresh leaf tissue</tissue>
    </source>
</reference>
<keyword evidence="3" id="KW-0677">Repeat</keyword>
<protein>
    <recommendedName>
        <fullName evidence="4">EF-hand domain-containing protein</fullName>
    </recommendedName>
</protein>
<evidence type="ECO:0000313" key="5">
    <source>
        <dbReference type="EMBL" id="KAG8071368.1"/>
    </source>
</evidence>
<dbReference type="AlphaFoldDB" id="A0A8J5SFN1"/>
<dbReference type="Proteomes" id="UP000729402">
    <property type="component" value="Unassembled WGS sequence"/>
</dbReference>
<comment type="function">
    <text evidence="1">Potential calcium sensor.</text>
</comment>
<evidence type="ECO:0000313" key="6">
    <source>
        <dbReference type="Proteomes" id="UP000729402"/>
    </source>
</evidence>
<gene>
    <name evidence="5" type="ORF">GUJ93_ZPchr0006g43173</name>
</gene>
<dbReference type="Pfam" id="PF13499">
    <property type="entry name" value="EF-hand_7"/>
    <property type="match status" value="1"/>
</dbReference>
<dbReference type="PANTHER" id="PTHR10891">
    <property type="entry name" value="EF-HAND CALCIUM-BINDING DOMAIN CONTAINING PROTEIN"/>
    <property type="match status" value="1"/>
</dbReference>
<reference evidence="5" key="1">
    <citation type="journal article" date="2021" name="bioRxiv">
        <title>Whole Genome Assembly and Annotation of Northern Wild Rice, Zizania palustris L., Supports a Whole Genome Duplication in the Zizania Genus.</title>
        <authorList>
            <person name="Haas M."/>
            <person name="Kono T."/>
            <person name="Macchietto M."/>
            <person name="Millas R."/>
            <person name="McGilp L."/>
            <person name="Shao M."/>
            <person name="Duquette J."/>
            <person name="Hirsch C.N."/>
            <person name="Kimball J."/>
        </authorList>
    </citation>
    <scope>NUCLEOTIDE SEQUENCE</scope>
    <source>
        <tissue evidence="5">Fresh leaf tissue</tissue>
    </source>
</reference>
<proteinExistence type="predicted"/>
<feature type="domain" description="EF-hand" evidence="4">
    <location>
        <begin position="14"/>
        <end position="49"/>
    </location>
</feature>
<accession>A0A8J5SFN1</accession>
<sequence>MKLNETVMRGDEAANEASMREAFGVFNQNGDGFITVDELRVVLASLGIEQDRTLDECSRMIGHVDRKGDGRVSISPSSSR</sequence>
<organism evidence="5 6">
    <name type="scientific">Zizania palustris</name>
    <name type="common">Northern wild rice</name>
    <dbReference type="NCBI Taxonomy" id="103762"/>
    <lineage>
        <taxon>Eukaryota</taxon>
        <taxon>Viridiplantae</taxon>
        <taxon>Streptophyta</taxon>
        <taxon>Embryophyta</taxon>
        <taxon>Tracheophyta</taxon>
        <taxon>Spermatophyta</taxon>
        <taxon>Magnoliopsida</taxon>
        <taxon>Liliopsida</taxon>
        <taxon>Poales</taxon>
        <taxon>Poaceae</taxon>
        <taxon>BOP clade</taxon>
        <taxon>Oryzoideae</taxon>
        <taxon>Oryzeae</taxon>
        <taxon>Zizaniinae</taxon>
        <taxon>Zizania</taxon>
    </lineage>
</organism>
<dbReference type="CDD" id="cd00051">
    <property type="entry name" value="EFh"/>
    <property type="match status" value="1"/>
</dbReference>
<comment type="caution">
    <text evidence="5">The sequence shown here is derived from an EMBL/GenBank/DDBJ whole genome shotgun (WGS) entry which is preliminary data.</text>
</comment>
<dbReference type="GO" id="GO:0005509">
    <property type="term" value="F:calcium ion binding"/>
    <property type="evidence" value="ECO:0007669"/>
    <property type="project" value="InterPro"/>
</dbReference>
<evidence type="ECO:0000256" key="3">
    <source>
        <dbReference type="ARBA" id="ARBA00022737"/>
    </source>
</evidence>
<evidence type="ECO:0000259" key="4">
    <source>
        <dbReference type="PROSITE" id="PS50222"/>
    </source>
</evidence>
<evidence type="ECO:0000256" key="2">
    <source>
        <dbReference type="ARBA" id="ARBA00022723"/>
    </source>
</evidence>